<sequence length="63" mass="6189">MRRFCATDRASATAATHHTCAASTAAPNSAAAARLASPASATAAMPAVLPRCPVSASRTSACT</sequence>
<gene>
    <name evidence="1" type="ORF">E1295_47920</name>
</gene>
<organism evidence="1 2">
    <name type="scientific">Nonomuraea mesophila</name>
    <dbReference type="NCBI Taxonomy" id="2530382"/>
    <lineage>
        <taxon>Bacteria</taxon>
        <taxon>Bacillati</taxon>
        <taxon>Actinomycetota</taxon>
        <taxon>Actinomycetes</taxon>
        <taxon>Streptosporangiales</taxon>
        <taxon>Streptosporangiaceae</taxon>
        <taxon>Nonomuraea</taxon>
    </lineage>
</organism>
<dbReference type="EMBL" id="SMLD01000352">
    <property type="protein sequence ID" value="TDE19046.1"/>
    <property type="molecule type" value="Genomic_DNA"/>
</dbReference>
<name>A0A4R5E252_9ACTN</name>
<evidence type="ECO:0000313" key="2">
    <source>
        <dbReference type="Proteomes" id="UP000295136"/>
    </source>
</evidence>
<dbReference type="Proteomes" id="UP000295136">
    <property type="component" value="Unassembled WGS sequence"/>
</dbReference>
<protein>
    <submittedName>
        <fullName evidence="1">Uncharacterized protein</fullName>
    </submittedName>
</protein>
<keyword evidence="2" id="KW-1185">Reference proteome</keyword>
<reference evidence="1 2" key="1">
    <citation type="submission" date="2019-03" db="EMBL/GenBank/DDBJ databases">
        <title>Draft genome sequences of novel Actinobacteria.</title>
        <authorList>
            <person name="Sahin N."/>
            <person name="Ay H."/>
            <person name="Saygin H."/>
        </authorList>
    </citation>
    <scope>NUCLEOTIDE SEQUENCE [LARGE SCALE GENOMIC DNA]</scope>
    <source>
        <strain evidence="1 2">6K102</strain>
    </source>
</reference>
<evidence type="ECO:0000313" key="1">
    <source>
        <dbReference type="EMBL" id="TDE19046.1"/>
    </source>
</evidence>
<accession>A0A4R5E252</accession>
<proteinExistence type="predicted"/>
<dbReference type="AlphaFoldDB" id="A0A4R5E252"/>
<comment type="caution">
    <text evidence="1">The sequence shown here is derived from an EMBL/GenBank/DDBJ whole genome shotgun (WGS) entry which is preliminary data.</text>
</comment>